<dbReference type="SUPFAM" id="SSF53383">
    <property type="entry name" value="PLP-dependent transferases"/>
    <property type="match status" value="1"/>
</dbReference>
<comment type="subunit">
    <text evidence="5 12">Homodimer.</text>
</comment>
<dbReference type="RefSeq" id="WP_166519168.1">
    <property type="nucleotide sequence ID" value="NZ_JAAABJ010000475.1"/>
</dbReference>
<dbReference type="GO" id="GO:0000105">
    <property type="term" value="P:L-histidine biosynthetic process"/>
    <property type="evidence" value="ECO:0007669"/>
    <property type="project" value="UniProtKB-UniRule"/>
</dbReference>
<evidence type="ECO:0000256" key="9">
    <source>
        <dbReference type="ARBA" id="ARBA00022898"/>
    </source>
</evidence>
<evidence type="ECO:0000256" key="2">
    <source>
        <dbReference type="ARBA" id="ARBA00005011"/>
    </source>
</evidence>
<dbReference type="Proteomes" id="UP000553459">
    <property type="component" value="Unassembled WGS sequence"/>
</dbReference>
<keyword evidence="8 12" id="KW-0808">Transferase</keyword>
<dbReference type="Pfam" id="PF00155">
    <property type="entry name" value="Aminotran_1_2"/>
    <property type="match status" value="1"/>
</dbReference>
<evidence type="ECO:0000256" key="8">
    <source>
        <dbReference type="ARBA" id="ARBA00022679"/>
    </source>
</evidence>
<dbReference type="UniPathway" id="UPA00031">
    <property type="reaction ID" value="UER00012"/>
</dbReference>
<dbReference type="Gene3D" id="3.90.1150.10">
    <property type="entry name" value="Aspartate Aminotransferase, domain 1"/>
    <property type="match status" value="1"/>
</dbReference>
<evidence type="ECO:0000256" key="6">
    <source>
        <dbReference type="ARBA" id="ARBA00022576"/>
    </source>
</evidence>
<dbReference type="PROSITE" id="PS00599">
    <property type="entry name" value="AA_TRANSFER_CLASS_2"/>
    <property type="match status" value="1"/>
</dbReference>
<dbReference type="GO" id="GO:0004400">
    <property type="term" value="F:histidinol-phosphate transaminase activity"/>
    <property type="evidence" value="ECO:0007669"/>
    <property type="project" value="UniProtKB-UniRule"/>
</dbReference>
<evidence type="ECO:0000259" key="13">
    <source>
        <dbReference type="Pfam" id="PF00155"/>
    </source>
</evidence>
<keyword evidence="7 12" id="KW-0028">Amino-acid biosynthesis</keyword>
<comment type="cofactor">
    <cofactor evidence="1 12">
        <name>pyridoxal 5'-phosphate</name>
        <dbReference type="ChEBI" id="CHEBI:597326"/>
    </cofactor>
</comment>
<proteinExistence type="inferred from homology"/>
<reference evidence="14 15" key="1">
    <citation type="submission" date="2019-11" db="EMBL/GenBank/DDBJ databases">
        <title>Characterization of Elizabethkingia argenteiflava sp. nov., isolated from inner surface of Soybean Pods.</title>
        <authorList>
            <person name="Mo S."/>
        </authorList>
    </citation>
    <scope>NUCLEOTIDE SEQUENCE [LARGE SCALE GENOMIC DNA]</scope>
    <source>
        <strain evidence="14 15">YB22</strain>
    </source>
</reference>
<feature type="domain" description="Aminotransferase class I/classII large" evidence="13">
    <location>
        <begin position="43"/>
        <end position="337"/>
    </location>
</feature>
<sequence length="344" mass="39189">MKNFNVKSLVQSHILKLQSYASARAEYSGENGIFLDANENPYGNLNRYPDPYQQAVKEKLSSMTHIPTHQIFIGNGSDEVIDLAFRLFCTPAKDKALIFTPTYGMYEVCAHIQNIKLLSQPLNQNFQIDKNTVLPLLKEQNLKLVFICSPNNPTGNCIEDIDFILENFKGIVFVDEAYIDFSNRESWAKKITQYPQLIVSQTFSKARGLASARIGIAYSSAEIIALFNKIKLPYNISKLNQEAALAALDATEKYQLEIKNILEEKKRLIDKLIKLPIVKRIYPSEANFILVEVTTADKVYKHLIHHKIITRNRNHQLKNCIRISIGKAYENDQLLNTLTKLIAP</sequence>
<evidence type="ECO:0000256" key="1">
    <source>
        <dbReference type="ARBA" id="ARBA00001933"/>
    </source>
</evidence>
<keyword evidence="10 12" id="KW-0368">Histidine biosynthesis</keyword>
<dbReference type="InterPro" id="IPR001917">
    <property type="entry name" value="Aminotrans_II_pyridoxalP_BS"/>
</dbReference>
<evidence type="ECO:0000256" key="12">
    <source>
        <dbReference type="HAMAP-Rule" id="MF_01023"/>
    </source>
</evidence>
<dbReference type="GO" id="GO:0030170">
    <property type="term" value="F:pyridoxal phosphate binding"/>
    <property type="evidence" value="ECO:0007669"/>
    <property type="project" value="InterPro"/>
</dbReference>
<gene>
    <name evidence="12 14" type="primary">hisC</name>
    <name evidence="14" type="ORF">GNY06_05605</name>
</gene>
<evidence type="ECO:0000313" key="15">
    <source>
        <dbReference type="Proteomes" id="UP000553459"/>
    </source>
</evidence>
<organism evidence="14 15">
    <name type="scientific">Elizabethkingia argenteiflava</name>
    <dbReference type="NCBI Taxonomy" id="2681556"/>
    <lineage>
        <taxon>Bacteria</taxon>
        <taxon>Pseudomonadati</taxon>
        <taxon>Bacteroidota</taxon>
        <taxon>Flavobacteriia</taxon>
        <taxon>Flavobacteriales</taxon>
        <taxon>Weeksellaceae</taxon>
        <taxon>Elizabethkingia</taxon>
    </lineage>
</organism>
<evidence type="ECO:0000256" key="7">
    <source>
        <dbReference type="ARBA" id="ARBA00022605"/>
    </source>
</evidence>
<keyword evidence="6 12" id="KW-0032">Aminotransferase</keyword>
<evidence type="ECO:0000256" key="10">
    <source>
        <dbReference type="ARBA" id="ARBA00023102"/>
    </source>
</evidence>
<comment type="caution">
    <text evidence="14">The sequence shown here is derived from an EMBL/GenBank/DDBJ whole genome shotgun (WGS) entry which is preliminary data.</text>
</comment>
<dbReference type="InterPro" id="IPR005861">
    <property type="entry name" value="HisP_aminotrans"/>
</dbReference>
<dbReference type="PANTHER" id="PTHR42885:SF2">
    <property type="entry name" value="HISTIDINOL-PHOSPHATE AMINOTRANSFERASE"/>
    <property type="match status" value="1"/>
</dbReference>
<dbReference type="CDD" id="cd00609">
    <property type="entry name" value="AAT_like"/>
    <property type="match status" value="1"/>
</dbReference>
<comment type="catalytic activity">
    <reaction evidence="11 12">
        <text>L-histidinol phosphate + 2-oxoglutarate = 3-(imidazol-4-yl)-2-oxopropyl phosphate + L-glutamate</text>
        <dbReference type="Rhea" id="RHEA:23744"/>
        <dbReference type="ChEBI" id="CHEBI:16810"/>
        <dbReference type="ChEBI" id="CHEBI:29985"/>
        <dbReference type="ChEBI" id="CHEBI:57766"/>
        <dbReference type="ChEBI" id="CHEBI:57980"/>
        <dbReference type="EC" id="2.6.1.9"/>
    </reaction>
</comment>
<keyword evidence="9 12" id="KW-0663">Pyridoxal phosphate</keyword>
<dbReference type="PANTHER" id="PTHR42885">
    <property type="entry name" value="HISTIDINOL-PHOSPHATE AMINOTRANSFERASE-RELATED"/>
    <property type="match status" value="1"/>
</dbReference>
<keyword evidence="15" id="KW-1185">Reference proteome</keyword>
<comment type="pathway">
    <text evidence="2 12">Amino-acid biosynthesis; L-histidine biosynthesis; L-histidine from 5-phospho-alpha-D-ribose 1-diphosphate: step 7/9.</text>
</comment>
<evidence type="ECO:0000256" key="5">
    <source>
        <dbReference type="ARBA" id="ARBA00011738"/>
    </source>
</evidence>
<name>A0A845PRH2_9FLAO</name>
<protein>
    <recommendedName>
        <fullName evidence="12">Histidinol-phosphate aminotransferase</fullName>
        <ecNumber evidence="12">2.6.1.9</ecNumber>
    </recommendedName>
    <alternativeName>
        <fullName evidence="12">Imidazole acetol-phosphate transaminase</fullName>
    </alternativeName>
</protein>
<dbReference type="HAMAP" id="MF_01023">
    <property type="entry name" value="HisC_aminotrans_2"/>
    <property type="match status" value="1"/>
</dbReference>
<dbReference type="EMBL" id="JAAABJ010000475">
    <property type="protein sequence ID" value="NAW50869.1"/>
    <property type="molecule type" value="Genomic_DNA"/>
</dbReference>
<dbReference type="InterPro" id="IPR015421">
    <property type="entry name" value="PyrdxlP-dep_Trfase_major"/>
</dbReference>
<dbReference type="NCBIfam" id="TIGR01141">
    <property type="entry name" value="hisC"/>
    <property type="match status" value="1"/>
</dbReference>
<dbReference type="AlphaFoldDB" id="A0A845PRH2"/>
<comment type="similarity">
    <text evidence="4 12">Belongs to the class-II pyridoxal-phosphate-dependent aminotransferase family. Histidinol-phosphate aminotransferase subfamily.</text>
</comment>
<dbReference type="InterPro" id="IPR015424">
    <property type="entry name" value="PyrdxlP-dep_Trfase"/>
</dbReference>
<dbReference type="InterPro" id="IPR015422">
    <property type="entry name" value="PyrdxlP-dep_Trfase_small"/>
</dbReference>
<accession>A0A845PRH2</accession>
<evidence type="ECO:0000256" key="11">
    <source>
        <dbReference type="ARBA" id="ARBA00047481"/>
    </source>
</evidence>
<dbReference type="Gene3D" id="3.40.640.10">
    <property type="entry name" value="Type I PLP-dependent aspartate aminotransferase-like (Major domain)"/>
    <property type="match status" value="1"/>
</dbReference>
<evidence type="ECO:0000256" key="3">
    <source>
        <dbReference type="ARBA" id="ARBA00005189"/>
    </source>
</evidence>
<dbReference type="EC" id="2.6.1.9" evidence="12"/>
<evidence type="ECO:0000313" key="14">
    <source>
        <dbReference type="EMBL" id="NAW50869.1"/>
    </source>
</evidence>
<evidence type="ECO:0000256" key="4">
    <source>
        <dbReference type="ARBA" id="ARBA00007970"/>
    </source>
</evidence>
<comment type="pathway">
    <text evidence="3">Lipid metabolism.</text>
</comment>
<feature type="modified residue" description="N6-(pyridoxal phosphate)lysine" evidence="12">
    <location>
        <position position="205"/>
    </location>
</feature>
<dbReference type="InterPro" id="IPR004839">
    <property type="entry name" value="Aminotransferase_I/II_large"/>
</dbReference>